<reference evidence="8" key="1">
    <citation type="submission" date="2022-10" db="EMBL/GenBank/DDBJ databases">
        <title>Vagococcus sp. isolated from poultry meat.</title>
        <authorList>
            <person name="Johansson P."/>
            <person name="Bjorkroth J."/>
        </authorList>
    </citation>
    <scope>NUCLEOTIDE SEQUENCE</scope>
    <source>
        <strain evidence="8">STAA11</strain>
    </source>
</reference>
<dbReference type="Pfam" id="PF00589">
    <property type="entry name" value="Phage_integrase"/>
    <property type="match status" value="1"/>
</dbReference>
<sequence>MEKLLLKDLVEEMSFSDRARGLSPKTIKKHQKTLRLFFSFLAEQNVDSLSMVTVSHIRGFLIKNIEEGKAESYVNSHLRSVRAFFRYCVDENYMREKENPCLYVKWIKERQVIINTFSDKEVICMLKFARQRTFSSVKRKDKYHLGLQTKFTNERNYLLLLLLVDTGLRINEVMNLEHQHIKESQIIVENGKGKKDRVVHCSALVYKEYMKYLRVASLYFDYYDIVRENYVFITKHDKQYSYISAEREIKIIGNASRISPNIRVSPHTGIYQG</sequence>
<evidence type="ECO:0000313" key="9">
    <source>
        <dbReference type="Proteomes" id="UP001179647"/>
    </source>
</evidence>
<dbReference type="SUPFAM" id="SSF56349">
    <property type="entry name" value="DNA breaking-rejoining enzymes"/>
    <property type="match status" value="1"/>
</dbReference>
<dbReference type="GO" id="GO:0003677">
    <property type="term" value="F:DNA binding"/>
    <property type="evidence" value="ECO:0007669"/>
    <property type="project" value="UniProtKB-UniRule"/>
</dbReference>
<feature type="domain" description="Core-binding (CB)" evidence="7">
    <location>
        <begin position="1"/>
        <end position="89"/>
    </location>
</feature>
<evidence type="ECO:0000256" key="5">
    <source>
        <dbReference type="PROSITE-ProRule" id="PRU01248"/>
    </source>
</evidence>
<keyword evidence="3 5" id="KW-0238">DNA-binding</keyword>
<dbReference type="EMBL" id="CP110232">
    <property type="protein sequence ID" value="WEG72436.1"/>
    <property type="molecule type" value="Genomic_DNA"/>
</dbReference>
<dbReference type="Pfam" id="PF02899">
    <property type="entry name" value="Phage_int_SAM_1"/>
    <property type="match status" value="1"/>
</dbReference>
<accession>A0AAF0I6J4</accession>
<dbReference type="InterPro" id="IPR044068">
    <property type="entry name" value="CB"/>
</dbReference>
<evidence type="ECO:0000256" key="3">
    <source>
        <dbReference type="ARBA" id="ARBA00023125"/>
    </source>
</evidence>
<proteinExistence type="inferred from homology"/>
<dbReference type="InterPro" id="IPR002104">
    <property type="entry name" value="Integrase_catalytic"/>
</dbReference>
<evidence type="ECO:0000259" key="6">
    <source>
        <dbReference type="PROSITE" id="PS51898"/>
    </source>
</evidence>
<protein>
    <submittedName>
        <fullName evidence="8">Tyrosine-type recombinase/integrase</fullName>
    </submittedName>
</protein>
<dbReference type="Gene3D" id="1.10.443.10">
    <property type="entry name" value="Intergrase catalytic core"/>
    <property type="match status" value="1"/>
</dbReference>
<evidence type="ECO:0000256" key="1">
    <source>
        <dbReference type="ARBA" id="ARBA00008857"/>
    </source>
</evidence>
<dbReference type="InterPro" id="IPR010998">
    <property type="entry name" value="Integrase_recombinase_N"/>
</dbReference>
<dbReference type="PANTHER" id="PTHR30349">
    <property type="entry name" value="PHAGE INTEGRASE-RELATED"/>
    <property type="match status" value="1"/>
</dbReference>
<dbReference type="InterPro" id="IPR050090">
    <property type="entry name" value="Tyrosine_recombinase_XerCD"/>
</dbReference>
<gene>
    <name evidence="8" type="ORF">OL234_05475</name>
</gene>
<dbReference type="InterPro" id="IPR004107">
    <property type="entry name" value="Integrase_SAM-like_N"/>
</dbReference>
<dbReference type="InterPro" id="IPR013762">
    <property type="entry name" value="Integrase-like_cat_sf"/>
</dbReference>
<evidence type="ECO:0000256" key="4">
    <source>
        <dbReference type="ARBA" id="ARBA00023172"/>
    </source>
</evidence>
<evidence type="ECO:0000259" key="7">
    <source>
        <dbReference type="PROSITE" id="PS51900"/>
    </source>
</evidence>
<keyword evidence="9" id="KW-1185">Reference proteome</keyword>
<name>A0AAF0I6J4_9ENTE</name>
<comment type="similarity">
    <text evidence="1">Belongs to the 'phage' integrase family.</text>
</comment>
<dbReference type="GO" id="GO:0006310">
    <property type="term" value="P:DNA recombination"/>
    <property type="evidence" value="ECO:0007669"/>
    <property type="project" value="UniProtKB-KW"/>
</dbReference>
<keyword evidence="2" id="KW-0229">DNA integration</keyword>
<dbReference type="InterPro" id="IPR011010">
    <property type="entry name" value="DNA_brk_join_enz"/>
</dbReference>
<feature type="domain" description="Tyr recombinase" evidence="6">
    <location>
        <begin position="112"/>
        <end position="273"/>
    </location>
</feature>
<dbReference type="RefSeq" id="WP_275468239.1">
    <property type="nucleotide sequence ID" value="NZ_CP110232.1"/>
</dbReference>
<organism evidence="8 9">
    <name type="scientific">Vagococcus intermedius</name>
    <dbReference type="NCBI Taxonomy" id="2991418"/>
    <lineage>
        <taxon>Bacteria</taxon>
        <taxon>Bacillati</taxon>
        <taxon>Bacillota</taxon>
        <taxon>Bacilli</taxon>
        <taxon>Lactobacillales</taxon>
        <taxon>Enterococcaceae</taxon>
        <taxon>Vagococcus</taxon>
    </lineage>
</organism>
<dbReference type="PANTHER" id="PTHR30349:SF41">
    <property type="entry name" value="INTEGRASE_RECOMBINASE PROTEIN MJ0367-RELATED"/>
    <property type="match status" value="1"/>
</dbReference>
<dbReference type="AlphaFoldDB" id="A0AAF0I6J4"/>
<evidence type="ECO:0000256" key="2">
    <source>
        <dbReference type="ARBA" id="ARBA00022908"/>
    </source>
</evidence>
<dbReference type="PROSITE" id="PS51900">
    <property type="entry name" value="CB"/>
    <property type="match status" value="1"/>
</dbReference>
<dbReference type="GO" id="GO:0015074">
    <property type="term" value="P:DNA integration"/>
    <property type="evidence" value="ECO:0007669"/>
    <property type="project" value="UniProtKB-KW"/>
</dbReference>
<dbReference type="Gene3D" id="1.10.150.130">
    <property type="match status" value="1"/>
</dbReference>
<dbReference type="PROSITE" id="PS51898">
    <property type="entry name" value="TYR_RECOMBINASE"/>
    <property type="match status" value="1"/>
</dbReference>
<dbReference type="KEGG" id="vie:OL234_05475"/>
<dbReference type="Proteomes" id="UP001179647">
    <property type="component" value="Chromosome"/>
</dbReference>
<evidence type="ECO:0000313" key="8">
    <source>
        <dbReference type="EMBL" id="WEG72436.1"/>
    </source>
</evidence>
<keyword evidence="4" id="KW-0233">DNA recombination</keyword>